<feature type="coiled-coil region" evidence="4">
    <location>
        <begin position="394"/>
        <end position="519"/>
    </location>
</feature>
<feature type="domain" description="TATA element modulatory factor 1 TATA binding" evidence="6">
    <location>
        <begin position="851"/>
        <end position="964"/>
    </location>
</feature>
<evidence type="ECO:0000313" key="8">
    <source>
        <dbReference type="Proteomes" id="UP000008743"/>
    </source>
</evidence>
<feature type="compositionally biased region" description="Polar residues" evidence="5">
    <location>
        <begin position="789"/>
        <end position="798"/>
    </location>
</feature>
<keyword evidence="2" id="KW-0333">Golgi apparatus</keyword>
<dbReference type="Pfam" id="PF12325">
    <property type="entry name" value="TMF_TATA_bd"/>
    <property type="match status" value="1"/>
</dbReference>
<dbReference type="InParanoid" id="A0A0D2WS58"/>
<dbReference type="OMA" id="EEMHGYI"/>
<feature type="region of interest" description="Disordered" evidence="5">
    <location>
        <begin position="88"/>
        <end position="109"/>
    </location>
</feature>
<comment type="subcellular location">
    <subcellularLocation>
        <location evidence="1">Golgi apparatus</location>
    </subcellularLocation>
</comment>
<protein>
    <recommendedName>
        <fullName evidence="6">TATA element modulatory factor 1 TATA binding domain-containing protein</fullName>
    </recommendedName>
</protein>
<dbReference type="AlphaFoldDB" id="A0A0D2WS58"/>
<accession>A0A0D2WS58</accession>
<evidence type="ECO:0000256" key="1">
    <source>
        <dbReference type="ARBA" id="ARBA00004555"/>
    </source>
</evidence>
<name>A0A0D2WS58_CAPO3</name>
<sequence>MAWFSSANFTELAKTAISQAQKSIDRALDIKEEDTLPLPVLAAQRAAAASAAAQQAAANALLKDGEGEAGEDGLDDDDDDHHLAALLQNGSTSHGDRHETNSDGTGAVPVRTGAAADAATSSARASPTAQDTAPATLAAMTTAADDETTGTGLAAGRLAQSAAVDAAASSLASKASVSPTPTPSSTSTAGNAAIAAGTTSPEQSGWSSGGFTNPFASFSLAPKATATSSTTSNSLESMAPQAPVSSSALLSKPEEPKEGAPPIATFEADVSTLPESSTAAPIAIQTADITTDATAANEAHPTDAPQLTGEDDSLGNTTVYTSANTTVSDPSSQPETTRLLRVISERERKLVSLSIEHTQLLEAHDLLKSEHDQVRKELASAMTAAPSSGGSRKEEELLAAIREKEVQISELLAEGEKLSKRELVLNTNIKKLNAKCKAAETETTAAKGQVAELESVLTTLRTQVVELQRKEIDYQDSLAKVNTLSDAQGKEAHALRKDLEKAREENAGIKATLDKSFKELTDLRKANAASAKAVQEASFTAEINAKEELKALLERQRTESATAYETLQQQIVDLQASIVRGEQQAQRKEDSLRREIDDLHDQLRVAETRNQELTDSVTQATRPLLRQIETLRNAQSSQLASWEAVEQTLTMRLDEVQLLLSQTSERERLANAKASELAQQLGNLEAQLSAERQARSKVQAQLDVLRERHATLELDATRAEAALDAVRTSQQTELESLRAEKVSLRLQITTMETRVDAESKRADMLKEALERKELEVTKLSSEAGAGLHHSSSSVSINGMDTDATGAANGRSVDAGWARTRRSQQHGSAPATPGLPMASAAAAADWIAGLSATGASPLVIDQFKSILRQRDGEVAGLQRQLEGLTRTQQVMADQLVEMQSSNDELATQLSSQSQAGTASHQAYRELEQRYNALLVLYGERAEEAQELKLDLLDVKSLYRAQIQELVARIESLSGTSHSGALGVSDAGAAP</sequence>
<dbReference type="EMBL" id="KE346368">
    <property type="protein sequence ID" value="KJE94925.1"/>
    <property type="molecule type" value="Genomic_DNA"/>
</dbReference>
<organism evidence="7 8">
    <name type="scientific">Capsaspora owczarzaki (strain ATCC 30864)</name>
    <dbReference type="NCBI Taxonomy" id="595528"/>
    <lineage>
        <taxon>Eukaryota</taxon>
        <taxon>Filasterea</taxon>
        <taxon>Capsaspora</taxon>
    </lineage>
</organism>
<feature type="coiled-coil region" evidence="4">
    <location>
        <begin position="564"/>
        <end position="616"/>
    </location>
</feature>
<dbReference type="GO" id="GO:0005794">
    <property type="term" value="C:Golgi apparatus"/>
    <property type="evidence" value="ECO:0007669"/>
    <property type="project" value="UniProtKB-SubCell"/>
</dbReference>
<evidence type="ECO:0000259" key="6">
    <source>
        <dbReference type="Pfam" id="PF12325"/>
    </source>
</evidence>
<feature type="region of interest" description="Disordered" evidence="5">
    <location>
        <begin position="228"/>
        <end position="262"/>
    </location>
</feature>
<dbReference type="Pfam" id="PF12329">
    <property type="entry name" value="TMF_DNA_bd"/>
    <property type="match status" value="1"/>
</dbReference>
<evidence type="ECO:0000256" key="5">
    <source>
        <dbReference type="SAM" id="MobiDB-lite"/>
    </source>
</evidence>
<feature type="region of interest" description="Disordered" evidence="5">
    <location>
        <begin position="172"/>
        <end position="208"/>
    </location>
</feature>
<feature type="region of interest" description="Disordered" evidence="5">
    <location>
        <begin position="298"/>
        <end position="336"/>
    </location>
</feature>
<dbReference type="STRING" id="595528.A0A0D2WS58"/>
<feature type="region of interest" description="Disordered" evidence="5">
    <location>
        <begin position="780"/>
        <end position="809"/>
    </location>
</feature>
<keyword evidence="8" id="KW-1185">Reference proteome</keyword>
<dbReference type="eggNOG" id="KOG4673">
    <property type="taxonomic scope" value="Eukaryota"/>
</dbReference>
<evidence type="ECO:0000256" key="2">
    <source>
        <dbReference type="ARBA" id="ARBA00023034"/>
    </source>
</evidence>
<feature type="compositionally biased region" description="Low complexity" evidence="5">
    <location>
        <begin position="172"/>
        <end position="200"/>
    </location>
</feature>
<dbReference type="InterPro" id="IPR052602">
    <property type="entry name" value="Growth_transcription_reg"/>
</dbReference>
<feature type="compositionally biased region" description="Polar residues" evidence="5">
    <location>
        <begin position="314"/>
        <end position="336"/>
    </location>
</feature>
<keyword evidence="3 4" id="KW-0175">Coiled coil</keyword>
<gene>
    <name evidence="7" type="ORF">CAOG_005467</name>
</gene>
<dbReference type="GO" id="GO:0005783">
    <property type="term" value="C:endoplasmic reticulum"/>
    <property type="evidence" value="ECO:0007669"/>
    <property type="project" value="TreeGrafter"/>
</dbReference>
<feature type="compositionally biased region" description="Low complexity" evidence="5">
    <location>
        <begin position="228"/>
        <end position="239"/>
    </location>
</feature>
<dbReference type="RefSeq" id="XP_004346140.1">
    <property type="nucleotide sequence ID" value="XM_004346090.2"/>
</dbReference>
<evidence type="ECO:0000256" key="3">
    <source>
        <dbReference type="ARBA" id="ARBA00023054"/>
    </source>
</evidence>
<reference evidence="8" key="1">
    <citation type="submission" date="2011-02" db="EMBL/GenBank/DDBJ databases">
        <title>The Genome Sequence of Capsaspora owczarzaki ATCC 30864.</title>
        <authorList>
            <person name="Russ C."/>
            <person name="Cuomo C."/>
            <person name="Burger G."/>
            <person name="Gray M.W."/>
            <person name="Holland P.W.H."/>
            <person name="King N."/>
            <person name="Lang F.B.F."/>
            <person name="Roger A.J."/>
            <person name="Ruiz-Trillo I."/>
            <person name="Young S.K."/>
            <person name="Zeng Q."/>
            <person name="Gargeya S."/>
            <person name="Alvarado L."/>
            <person name="Berlin A."/>
            <person name="Chapman S.B."/>
            <person name="Chen Z."/>
            <person name="Freedman E."/>
            <person name="Gellesch M."/>
            <person name="Goldberg J."/>
            <person name="Griggs A."/>
            <person name="Gujja S."/>
            <person name="Heilman E."/>
            <person name="Heiman D."/>
            <person name="Howarth C."/>
            <person name="Mehta T."/>
            <person name="Neiman D."/>
            <person name="Pearson M."/>
            <person name="Roberts A."/>
            <person name="Saif S."/>
            <person name="Shea T."/>
            <person name="Shenoy N."/>
            <person name="Sisk P."/>
            <person name="Stolte C."/>
            <person name="Sykes S."/>
            <person name="White J."/>
            <person name="Yandava C."/>
            <person name="Haas B."/>
            <person name="Nusbaum C."/>
            <person name="Birren B."/>
        </authorList>
    </citation>
    <scope>NUCLEOTIDE SEQUENCE</scope>
    <source>
        <strain evidence="8">ATCC 30864</strain>
    </source>
</reference>
<dbReference type="OrthoDB" id="74178at2759"/>
<feature type="region of interest" description="Disordered" evidence="5">
    <location>
        <begin position="114"/>
        <end position="133"/>
    </location>
</feature>
<dbReference type="InterPro" id="IPR022092">
    <property type="entry name" value="TMF_DNA-bd"/>
</dbReference>
<evidence type="ECO:0000313" key="7">
    <source>
        <dbReference type="EMBL" id="KJE94925.1"/>
    </source>
</evidence>
<proteinExistence type="predicted"/>
<evidence type="ECO:0000256" key="4">
    <source>
        <dbReference type="SAM" id="Coils"/>
    </source>
</evidence>
<dbReference type="PANTHER" id="PTHR46515">
    <property type="entry name" value="TATA ELEMENT MODULATORY FACTOR TMF1"/>
    <property type="match status" value="1"/>
</dbReference>
<dbReference type="PhylomeDB" id="A0A0D2WS58"/>
<dbReference type="Proteomes" id="UP000008743">
    <property type="component" value="Unassembled WGS sequence"/>
</dbReference>
<dbReference type="InterPro" id="IPR022091">
    <property type="entry name" value="TMF_TATA-bd"/>
</dbReference>
<dbReference type="PANTHER" id="PTHR46515:SF1">
    <property type="entry name" value="TATA ELEMENT MODULATORY FACTOR"/>
    <property type="match status" value="1"/>
</dbReference>